<dbReference type="EMBL" id="JARIHO010000039">
    <property type="protein sequence ID" value="KAJ7328407.1"/>
    <property type="molecule type" value="Genomic_DNA"/>
</dbReference>
<organism evidence="1 2">
    <name type="scientific">Mycena albidolilacea</name>
    <dbReference type="NCBI Taxonomy" id="1033008"/>
    <lineage>
        <taxon>Eukaryota</taxon>
        <taxon>Fungi</taxon>
        <taxon>Dikarya</taxon>
        <taxon>Basidiomycota</taxon>
        <taxon>Agaricomycotina</taxon>
        <taxon>Agaricomycetes</taxon>
        <taxon>Agaricomycetidae</taxon>
        <taxon>Agaricales</taxon>
        <taxon>Marasmiineae</taxon>
        <taxon>Mycenaceae</taxon>
        <taxon>Mycena</taxon>
    </lineage>
</organism>
<comment type="caution">
    <text evidence="1">The sequence shown here is derived from an EMBL/GenBank/DDBJ whole genome shotgun (WGS) entry which is preliminary data.</text>
</comment>
<gene>
    <name evidence="1" type="ORF">DFH08DRAFT_815906</name>
</gene>
<name>A0AAD6ZLH5_9AGAR</name>
<protein>
    <submittedName>
        <fullName evidence="1">Uncharacterized protein</fullName>
    </submittedName>
</protein>
<dbReference type="AlphaFoldDB" id="A0AAD6ZLH5"/>
<proteinExistence type="predicted"/>
<dbReference type="Proteomes" id="UP001218218">
    <property type="component" value="Unassembled WGS sequence"/>
</dbReference>
<accession>A0AAD6ZLH5</accession>
<evidence type="ECO:0000313" key="1">
    <source>
        <dbReference type="EMBL" id="KAJ7328407.1"/>
    </source>
</evidence>
<sequence>MDSMVKELSTAPSLTKLTPQFLRAWSLKDNVVRPADKVAPDVVKYCFTLTLFWRKNGSSREGLEDLATINDSNTTLICAGDLTENYYDLEQADKITKWGAGTIDAGHIARMPDPKLKIAAGRPMYSSFINYFTDNVSGNRSKSWNKHWNAYMTHQSLPRKVFQQEFHVHSFQPPPMRVFLSSFSSLKLRLNPVEVREESGNTTCFASIALPVPPTIPCRARSPHISAAKAGIPLTKEQIIQQLEKQVKLACSGVIKPVNTLPDDQFTTWKAAGELAALLWVPEIRNLAEYRVAVANVLDIFATIDPSKIITKIKYHLLVHTDDDVVEFGPLIGLPTEIFESFNGVFRYCLILSNHLAPSRDIARRLADQEGLKHRLAGGWWPWGRRKMRMRGQWCPTLYGGTSHSSKITWMDRTEFNEAWYRLINLKMFTAESSFTGDFKLVPLKRAEGARKSYPLESMSAAKAVNYGMYTPESMWNKCSYVISESLDECLVGSWVFATSPTAADSSTTAGRISDILVDSASLVLAVLERFQVLSACDKTLGMPVLTRRDSEVTYSIVPAKVVSGSLG</sequence>
<evidence type="ECO:0000313" key="2">
    <source>
        <dbReference type="Proteomes" id="UP001218218"/>
    </source>
</evidence>
<reference evidence="1" key="1">
    <citation type="submission" date="2023-03" db="EMBL/GenBank/DDBJ databases">
        <title>Massive genome expansion in bonnet fungi (Mycena s.s.) driven by repeated elements and novel gene families across ecological guilds.</title>
        <authorList>
            <consortium name="Lawrence Berkeley National Laboratory"/>
            <person name="Harder C.B."/>
            <person name="Miyauchi S."/>
            <person name="Viragh M."/>
            <person name="Kuo A."/>
            <person name="Thoen E."/>
            <person name="Andreopoulos B."/>
            <person name="Lu D."/>
            <person name="Skrede I."/>
            <person name="Drula E."/>
            <person name="Henrissat B."/>
            <person name="Morin E."/>
            <person name="Kohler A."/>
            <person name="Barry K."/>
            <person name="LaButti K."/>
            <person name="Morin E."/>
            <person name="Salamov A."/>
            <person name="Lipzen A."/>
            <person name="Mereny Z."/>
            <person name="Hegedus B."/>
            <person name="Baldrian P."/>
            <person name="Stursova M."/>
            <person name="Weitz H."/>
            <person name="Taylor A."/>
            <person name="Grigoriev I.V."/>
            <person name="Nagy L.G."/>
            <person name="Martin F."/>
            <person name="Kauserud H."/>
        </authorList>
    </citation>
    <scope>NUCLEOTIDE SEQUENCE</scope>
    <source>
        <strain evidence="1">CBHHK002</strain>
    </source>
</reference>
<keyword evidence="2" id="KW-1185">Reference proteome</keyword>